<gene>
    <name evidence="2" type="ORF">C1H46_014635</name>
</gene>
<evidence type="ECO:0000313" key="3">
    <source>
        <dbReference type="Proteomes" id="UP000315295"/>
    </source>
</evidence>
<name>A0A540MLW1_MALBA</name>
<sequence>MLDSSSEDTHSRFTHVQREGNSAAHRLARMGIGSTQEFMWFEEPPDLLHDVLVEEGI</sequence>
<keyword evidence="3" id="KW-1185">Reference proteome</keyword>
<protein>
    <recommendedName>
        <fullName evidence="4">RNase H type-1 domain-containing protein</fullName>
    </recommendedName>
</protein>
<comment type="caution">
    <text evidence="2">The sequence shown here is derived from an EMBL/GenBank/DDBJ whole genome shotgun (WGS) entry which is preliminary data.</text>
</comment>
<organism evidence="2 3">
    <name type="scientific">Malus baccata</name>
    <name type="common">Siberian crab apple</name>
    <name type="synonym">Pyrus baccata</name>
    <dbReference type="NCBI Taxonomy" id="106549"/>
    <lineage>
        <taxon>Eukaryota</taxon>
        <taxon>Viridiplantae</taxon>
        <taxon>Streptophyta</taxon>
        <taxon>Embryophyta</taxon>
        <taxon>Tracheophyta</taxon>
        <taxon>Spermatophyta</taxon>
        <taxon>Magnoliopsida</taxon>
        <taxon>eudicotyledons</taxon>
        <taxon>Gunneridae</taxon>
        <taxon>Pentapetalae</taxon>
        <taxon>rosids</taxon>
        <taxon>fabids</taxon>
        <taxon>Rosales</taxon>
        <taxon>Rosaceae</taxon>
        <taxon>Amygdaloideae</taxon>
        <taxon>Maleae</taxon>
        <taxon>Malus</taxon>
    </lineage>
</organism>
<reference evidence="2 3" key="1">
    <citation type="journal article" date="2019" name="G3 (Bethesda)">
        <title>Sequencing of a Wild Apple (Malus baccata) Genome Unravels the Differences Between Cultivated and Wild Apple Species Regarding Disease Resistance and Cold Tolerance.</title>
        <authorList>
            <person name="Chen X."/>
        </authorList>
    </citation>
    <scope>NUCLEOTIDE SEQUENCE [LARGE SCALE GENOMIC DNA]</scope>
    <source>
        <strain evidence="3">cv. Shandingzi</strain>
        <tissue evidence="2">Leaves</tissue>
    </source>
</reference>
<dbReference type="Proteomes" id="UP000315295">
    <property type="component" value="Unassembled WGS sequence"/>
</dbReference>
<dbReference type="AlphaFoldDB" id="A0A540MLW1"/>
<evidence type="ECO:0000256" key="1">
    <source>
        <dbReference type="SAM" id="MobiDB-lite"/>
    </source>
</evidence>
<feature type="region of interest" description="Disordered" evidence="1">
    <location>
        <begin position="1"/>
        <end position="24"/>
    </location>
</feature>
<evidence type="ECO:0008006" key="4">
    <source>
        <dbReference type="Google" id="ProtNLM"/>
    </source>
</evidence>
<evidence type="ECO:0000313" key="2">
    <source>
        <dbReference type="EMBL" id="TQD99783.1"/>
    </source>
</evidence>
<proteinExistence type="predicted"/>
<accession>A0A540MLW1</accession>
<dbReference type="EMBL" id="VIEB01000228">
    <property type="protein sequence ID" value="TQD99783.1"/>
    <property type="molecule type" value="Genomic_DNA"/>
</dbReference>